<dbReference type="Pfam" id="PF09723">
    <property type="entry name" value="Zn_ribbon_8"/>
    <property type="match status" value="1"/>
</dbReference>
<dbReference type="InterPro" id="IPR013429">
    <property type="entry name" value="Regulatory_FmdB_Zinc_ribbon"/>
</dbReference>
<dbReference type="AlphaFoldDB" id="B1I4D1"/>
<dbReference type="OrthoDB" id="9813321at2"/>
<evidence type="ECO:0000313" key="2">
    <source>
        <dbReference type="EMBL" id="ACA59929.1"/>
    </source>
</evidence>
<feature type="domain" description="Putative regulatory protein FmdB zinc ribbon" evidence="1">
    <location>
        <begin position="1"/>
        <end position="43"/>
    </location>
</feature>
<dbReference type="SMART" id="SM00834">
    <property type="entry name" value="CxxC_CXXC_SSSS"/>
    <property type="match status" value="1"/>
</dbReference>
<reference evidence="2 3" key="2">
    <citation type="journal article" date="2008" name="Science">
        <title>Environmental genomics reveals a single-species ecosystem deep within Earth.</title>
        <authorList>
            <person name="Chivian D."/>
            <person name="Brodie E.L."/>
            <person name="Alm E.J."/>
            <person name="Culley D.E."/>
            <person name="Dehal P.S."/>
            <person name="Desantis T.Z."/>
            <person name="Gihring T.M."/>
            <person name="Lapidus A."/>
            <person name="Lin L.H."/>
            <person name="Lowry S.R."/>
            <person name="Moser D.P."/>
            <person name="Richardson P.M."/>
            <person name="Southam G."/>
            <person name="Wanger G."/>
            <person name="Pratt L.M."/>
            <person name="Andersen G.L."/>
            <person name="Hazen T.C."/>
            <person name="Brockman F.J."/>
            <person name="Arkin A.P."/>
            <person name="Onstott T.C."/>
        </authorList>
    </citation>
    <scope>NUCLEOTIDE SEQUENCE [LARGE SCALE GENOMIC DNA]</scope>
    <source>
        <strain evidence="2 3">MP104C</strain>
    </source>
</reference>
<name>B1I4D1_DESAP</name>
<dbReference type="KEGG" id="dau:Daud_1422"/>
<dbReference type="Proteomes" id="UP000008544">
    <property type="component" value="Chromosome"/>
</dbReference>
<dbReference type="EMBL" id="CP000860">
    <property type="protein sequence ID" value="ACA59929.1"/>
    <property type="molecule type" value="Genomic_DNA"/>
</dbReference>
<organism evidence="2 3">
    <name type="scientific">Desulforudis audaxviator (strain MP104C)</name>
    <dbReference type="NCBI Taxonomy" id="477974"/>
    <lineage>
        <taxon>Bacteria</taxon>
        <taxon>Bacillati</taxon>
        <taxon>Bacillota</taxon>
        <taxon>Clostridia</taxon>
        <taxon>Thermoanaerobacterales</taxon>
        <taxon>Candidatus Desulforudaceae</taxon>
        <taxon>Candidatus Desulforudis</taxon>
    </lineage>
</organism>
<dbReference type="RefSeq" id="WP_012302514.1">
    <property type="nucleotide sequence ID" value="NC_010424.1"/>
</dbReference>
<dbReference type="HOGENOM" id="CLU_136025_4_0_9"/>
<protein>
    <submittedName>
        <fullName evidence="2">Putative regulatory protein, FmdB family</fullName>
    </submittedName>
</protein>
<keyword evidence="3" id="KW-1185">Reference proteome</keyword>
<dbReference type="eggNOG" id="COG2331">
    <property type="taxonomic scope" value="Bacteria"/>
</dbReference>
<accession>B1I4D1</accession>
<evidence type="ECO:0000259" key="1">
    <source>
        <dbReference type="SMART" id="SM00834"/>
    </source>
</evidence>
<evidence type="ECO:0000313" key="3">
    <source>
        <dbReference type="Proteomes" id="UP000008544"/>
    </source>
</evidence>
<gene>
    <name evidence="2" type="ordered locus">Daud_1422</name>
</gene>
<reference evidence="3" key="1">
    <citation type="submission" date="2007-10" db="EMBL/GenBank/DDBJ databases">
        <title>Complete sequence of chromosome of Desulforudis audaxviator MP104C.</title>
        <authorList>
            <person name="Copeland A."/>
            <person name="Lucas S."/>
            <person name="Lapidus A."/>
            <person name="Barry K."/>
            <person name="Glavina del Rio T."/>
            <person name="Dalin E."/>
            <person name="Tice H."/>
            <person name="Bruce D."/>
            <person name="Pitluck S."/>
            <person name="Lowry S.R."/>
            <person name="Larimer F."/>
            <person name="Land M.L."/>
            <person name="Hauser L."/>
            <person name="Kyrpides N."/>
            <person name="Ivanova N.N."/>
            <person name="Richardson P."/>
        </authorList>
    </citation>
    <scope>NUCLEOTIDE SEQUENCE [LARGE SCALE GENOMIC DNA]</scope>
    <source>
        <strain evidence="3">MP104C</strain>
    </source>
</reference>
<sequence>MPVYEFRCPWCQKKFEKLCRLGETGEHLACPECEIPGAVRIVSGFSSPGTEGGKGDACGPCTKSSCAGCR</sequence>
<proteinExistence type="predicted"/>
<dbReference type="NCBIfam" id="TIGR02605">
    <property type="entry name" value="CxxC_CxxC_SSSS"/>
    <property type="match status" value="1"/>
</dbReference>